<evidence type="ECO:0000313" key="3">
    <source>
        <dbReference type="EMBL" id="MFB9904814.1"/>
    </source>
</evidence>
<evidence type="ECO:0008006" key="5">
    <source>
        <dbReference type="Google" id="ProtNLM"/>
    </source>
</evidence>
<dbReference type="Proteomes" id="UP001589693">
    <property type="component" value="Unassembled WGS sequence"/>
</dbReference>
<accession>A0ABV5ZYQ8</accession>
<proteinExistence type="predicted"/>
<dbReference type="PROSITE" id="PS51257">
    <property type="entry name" value="PROKAR_LIPOPROTEIN"/>
    <property type="match status" value="1"/>
</dbReference>
<evidence type="ECO:0000256" key="2">
    <source>
        <dbReference type="SAM" id="SignalP"/>
    </source>
</evidence>
<sequence>MRRTTILAISGLALVGVLTACGSAQQGEPVPAAGSDQAAPTTGASGGGGATAPSGPLEQLVTKAGAAMAAKKTAKITVSASGAPAADGMGGSGVIRLDGNEVALSMTSKMAGEPGQPAQETKMIVVGGAMYVEAPKDMPVEPGKKWVKIDPNGTDVMSKLLGVVVRQVRQSADPKNMFKTFTDAGTLNGSSPDTLDGVATTKHKLAVDLRKMSEKATDPLTKLSYEALLKNGVTTMDYDFWTDAQDLPKQFQFTQRMPGSDAGITMVAKYSAWGEPVDIKAPAESEIAPPVELPQPTR</sequence>
<gene>
    <name evidence="3" type="ORF">ACFFQA_12805</name>
</gene>
<evidence type="ECO:0000313" key="4">
    <source>
        <dbReference type="Proteomes" id="UP001589693"/>
    </source>
</evidence>
<dbReference type="SUPFAM" id="SSF89392">
    <property type="entry name" value="Prokaryotic lipoproteins and lipoprotein localization factors"/>
    <property type="match status" value="1"/>
</dbReference>
<dbReference type="EMBL" id="JBHLZU010000010">
    <property type="protein sequence ID" value="MFB9904814.1"/>
    <property type="molecule type" value="Genomic_DNA"/>
</dbReference>
<reference evidence="3 4" key="1">
    <citation type="submission" date="2024-09" db="EMBL/GenBank/DDBJ databases">
        <authorList>
            <person name="Sun Q."/>
            <person name="Mori K."/>
        </authorList>
    </citation>
    <scope>NUCLEOTIDE SEQUENCE [LARGE SCALE GENOMIC DNA]</scope>
    <source>
        <strain evidence="3 4">TBRC 7907</strain>
    </source>
</reference>
<organism evidence="3 4">
    <name type="scientific">Allokutzneria oryzae</name>
    <dbReference type="NCBI Taxonomy" id="1378989"/>
    <lineage>
        <taxon>Bacteria</taxon>
        <taxon>Bacillati</taxon>
        <taxon>Actinomycetota</taxon>
        <taxon>Actinomycetes</taxon>
        <taxon>Pseudonocardiales</taxon>
        <taxon>Pseudonocardiaceae</taxon>
        <taxon>Allokutzneria</taxon>
    </lineage>
</organism>
<feature type="region of interest" description="Disordered" evidence="1">
    <location>
        <begin position="26"/>
        <end position="56"/>
    </location>
</feature>
<dbReference type="Gene3D" id="2.50.20.20">
    <property type="match status" value="1"/>
</dbReference>
<dbReference type="InterPro" id="IPR029046">
    <property type="entry name" value="LolA/LolB/LppX"/>
</dbReference>
<keyword evidence="4" id="KW-1185">Reference proteome</keyword>
<feature type="signal peptide" evidence="2">
    <location>
        <begin position="1"/>
        <end position="26"/>
    </location>
</feature>
<dbReference type="RefSeq" id="WP_377852016.1">
    <property type="nucleotide sequence ID" value="NZ_JBHLZU010000010.1"/>
</dbReference>
<evidence type="ECO:0000256" key="1">
    <source>
        <dbReference type="SAM" id="MobiDB-lite"/>
    </source>
</evidence>
<keyword evidence="2" id="KW-0732">Signal</keyword>
<protein>
    <recommendedName>
        <fullName evidence="5">LppX_LprAFG lipoprotein</fullName>
    </recommendedName>
</protein>
<name>A0ABV5ZYQ8_9PSEU</name>
<comment type="caution">
    <text evidence="3">The sequence shown here is derived from an EMBL/GenBank/DDBJ whole genome shotgun (WGS) entry which is preliminary data.</text>
</comment>
<feature type="chain" id="PRO_5047262973" description="LppX_LprAFG lipoprotein" evidence="2">
    <location>
        <begin position="27"/>
        <end position="298"/>
    </location>
</feature>